<keyword evidence="1" id="KW-1133">Transmembrane helix</keyword>
<dbReference type="Proteomes" id="UP000016496">
    <property type="component" value="Unassembled WGS sequence"/>
</dbReference>
<keyword evidence="1" id="KW-0812">Transmembrane</keyword>
<name>U2CUX4_9BACE</name>
<protein>
    <submittedName>
        <fullName evidence="2">Uncharacterized protein</fullName>
    </submittedName>
</protein>
<evidence type="ECO:0000313" key="3">
    <source>
        <dbReference type="Proteomes" id="UP000016496"/>
    </source>
</evidence>
<evidence type="ECO:0000256" key="1">
    <source>
        <dbReference type="SAM" id="Phobius"/>
    </source>
</evidence>
<comment type="caution">
    <text evidence="2">The sequence shown here is derived from an EMBL/GenBank/DDBJ whole genome shotgun (WGS) entry which is preliminary data.</text>
</comment>
<dbReference type="HOGENOM" id="CLU_2535664_0_0_10"/>
<dbReference type="EMBL" id="AWSV01000039">
    <property type="protein sequence ID" value="ERI88355.1"/>
    <property type="molecule type" value="Genomic_DNA"/>
</dbReference>
<dbReference type="AlphaFoldDB" id="U2CUX4"/>
<gene>
    <name evidence="2" type="ORF">HMPREF1981_00556</name>
</gene>
<feature type="transmembrane region" description="Helical" evidence="1">
    <location>
        <begin position="46"/>
        <end position="62"/>
    </location>
</feature>
<dbReference type="PATRIC" id="fig|1321819.3.peg.521"/>
<organism evidence="2 3">
    <name type="scientific">Bacteroides pyogenes F0041</name>
    <dbReference type="NCBI Taxonomy" id="1321819"/>
    <lineage>
        <taxon>Bacteria</taxon>
        <taxon>Pseudomonadati</taxon>
        <taxon>Bacteroidota</taxon>
        <taxon>Bacteroidia</taxon>
        <taxon>Bacteroidales</taxon>
        <taxon>Bacteroidaceae</taxon>
        <taxon>Bacteroides</taxon>
    </lineage>
</organism>
<proteinExistence type="predicted"/>
<sequence length="83" mass="9706">MKFSGILRKIRELLQPLLFTCSSSARKHPLRADKMRKGRILQEREILLVFVFLLLVLLTVELKKEFNPLRKRLPCIHINGLPA</sequence>
<keyword evidence="1" id="KW-0472">Membrane</keyword>
<evidence type="ECO:0000313" key="2">
    <source>
        <dbReference type="EMBL" id="ERI88355.1"/>
    </source>
</evidence>
<accession>U2CUX4</accession>
<reference evidence="2 3" key="1">
    <citation type="submission" date="2013-08" db="EMBL/GenBank/DDBJ databases">
        <authorList>
            <person name="Weinstock G."/>
            <person name="Sodergren E."/>
            <person name="Wylie T."/>
            <person name="Fulton L."/>
            <person name="Fulton R."/>
            <person name="Fronick C."/>
            <person name="O'Laughlin M."/>
            <person name="Godfrey J."/>
            <person name="Miner T."/>
            <person name="Herter B."/>
            <person name="Appelbaum E."/>
            <person name="Cordes M."/>
            <person name="Lek S."/>
            <person name="Wollam A."/>
            <person name="Pepin K.H."/>
            <person name="Palsikar V.B."/>
            <person name="Mitreva M."/>
            <person name="Wilson R.K."/>
        </authorList>
    </citation>
    <scope>NUCLEOTIDE SEQUENCE [LARGE SCALE GENOMIC DNA]</scope>
    <source>
        <strain evidence="2 3">F0041</strain>
    </source>
</reference>